<dbReference type="PANTHER" id="PTHR10371">
    <property type="entry name" value="NADH DEHYDROGENASE UBIQUINONE FLAVOPROTEIN 2, MITOCHONDRIAL"/>
    <property type="match status" value="1"/>
</dbReference>
<dbReference type="EMBL" id="FMBM01000002">
    <property type="protein sequence ID" value="SCC81323.1"/>
    <property type="molecule type" value="Genomic_DNA"/>
</dbReference>
<comment type="similarity">
    <text evidence="1">Belongs to the complex I 24 kDa subunit family.</text>
</comment>
<dbReference type="InterPro" id="IPR036249">
    <property type="entry name" value="Thioredoxin-like_sf"/>
</dbReference>
<dbReference type="GO" id="GO:0008324">
    <property type="term" value="F:monoatomic cation transmembrane transporter activity"/>
    <property type="evidence" value="ECO:0007669"/>
    <property type="project" value="UniProtKB-ARBA"/>
</dbReference>
<dbReference type="AlphaFoldDB" id="A0A0P7XXS6"/>
<keyword evidence="3" id="KW-0479">Metal-binding</keyword>
<evidence type="ECO:0000256" key="6">
    <source>
        <dbReference type="ARBA" id="ARBA00023014"/>
    </source>
</evidence>
<evidence type="ECO:0000256" key="1">
    <source>
        <dbReference type="ARBA" id="ARBA00010643"/>
    </source>
</evidence>
<dbReference type="GO" id="GO:0022804">
    <property type="term" value="F:active transmembrane transporter activity"/>
    <property type="evidence" value="ECO:0007669"/>
    <property type="project" value="UniProtKB-ARBA"/>
</dbReference>
<dbReference type="InterPro" id="IPR002023">
    <property type="entry name" value="NuoE-like"/>
</dbReference>
<dbReference type="Pfam" id="PF01257">
    <property type="entry name" value="2Fe-2S_thioredx"/>
    <property type="match status" value="1"/>
</dbReference>
<evidence type="ECO:0000313" key="12">
    <source>
        <dbReference type="EMBL" id="SCC81323.1"/>
    </source>
</evidence>
<evidence type="ECO:0000313" key="11">
    <source>
        <dbReference type="EMBL" id="KPQ12421.1"/>
    </source>
</evidence>
<dbReference type="Proteomes" id="UP000050497">
    <property type="component" value="Unassembled WGS sequence"/>
</dbReference>
<dbReference type="PANTHER" id="PTHR10371:SF3">
    <property type="entry name" value="NADH DEHYDROGENASE [UBIQUINONE] FLAVOPROTEIN 2, MITOCHONDRIAL"/>
    <property type="match status" value="1"/>
</dbReference>
<comment type="caution">
    <text evidence="11">The sequence shown here is derived from an EMBL/GenBank/DDBJ whole genome shotgun (WGS) entry which is preliminary data.</text>
</comment>
<dbReference type="GO" id="GO:1902494">
    <property type="term" value="C:catalytic complex"/>
    <property type="evidence" value="ECO:0007669"/>
    <property type="project" value="UniProtKB-ARBA"/>
</dbReference>
<keyword evidence="2" id="KW-0001">2Fe-2S</keyword>
<dbReference type="GO" id="GO:0046872">
    <property type="term" value="F:metal ion binding"/>
    <property type="evidence" value="ECO:0007669"/>
    <property type="project" value="UniProtKB-KW"/>
</dbReference>
<comment type="catalytic activity">
    <reaction evidence="9">
        <text>a quinone + NADH + 5 H(+)(in) = a quinol + NAD(+) + 4 H(+)(out)</text>
        <dbReference type="Rhea" id="RHEA:57888"/>
        <dbReference type="ChEBI" id="CHEBI:15378"/>
        <dbReference type="ChEBI" id="CHEBI:24646"/>
        <dbReference type="ChEBI" id="CHEBI:57540"/>
        <dbReference type="ChEBI" id="CHEBI:57945"/>
        <dbReference type="ChEBI" id="CHEBI:132124"/>
    </reaction>
</comment>
<dbReference type="GO" id="GO:0051537">
    <property type="term" value="F:2 iron, 2 sulfur cluster binding"/>
    <property type="evidence" value="ECO:0007669"/>
    <property type="project" value="UniProtKB-KW"/>
</dbReference>
<dbReference type="NCBIfam" id="NF005724">
    <property type="entry name" value="PRK07539.1-4"/>
    <property type="match status" value="1"/>
</dbReference>
<dbReference type="PATRIC" id="fig|1653334.4.peg.980"/>
<sequence>MAVRRLAPEAVQPKAFSFTPETEAWTKELVAKYPQGRQASAVIPLLWRVQTDCGGWLPQKAIEAVSERLEMPYIRVYEVATFYTMFNLEPVGKFYVQMCGTTPCMLRGSNEIRKVLEERIGAQQTVSEDGLFSWLEVECLGACCNAPMVQINDDYYEDLTPENFNKLLDDLAAGKKVNIGSQAGRKSSEPQDDVKTLTDPALYDGSVVGAWRKRFEEEAAQRAAEAKAKAEKEKLEKEAEKAEKEAAVAPKKGHPDAGRATERPVADAPAQQKAVGEEVVDLEAEDKDIAEKLARLSRDASPEEKANAVGSRPKALKKPRKDKADDLKKISGIGPANEEKLHNLGIYHYDQIAQWGRPEIRWVGQFLSFAGRIDREDWVGQAKTLAAGERES</sequence>
<dbReference type="Proteomes" id="UP000182800">
    <property type="component" value="Unassembled WGS sequence"/>
</dbReference>
<evidence type="ECO:0000256" key="7">
    <source>
        <dbReference type="ARBA" id="ARBA00023027"/>
    </source>
</evidence>
<dbReference type="GO" id="GO:0098662">
    <property type="term" value="P:inorganic cation transmembrane transport"/>
    <property type="evidence" value="ECO:0007669"/>
    <property type="project" value="UniProtKB-ARBA"/>
</dbReference>
<dbReference type="InterPro" id="IPR041921">
    <property type="entry name" value="NuoE_N"/>
</dbReference>
<evidence type="ECO:0000256" key="4">
    <source>
        <dbReference type="ARBA" id="ARBA00022967"/>
    </source>
</evidence>
<feature type="region of interest" description="Disordered" evidence="10">
    <location>
        <begin position="226"/>
        <end position="280"/>
    </location>
</feature>
<reference evidence="11 13" key="1">
    <citation type="submission" date="2015-09" db="EMBL/GenBank/DDBJ databases">
        <title>Identification and resolution of microdiversity through metagenomic sequencing of parallel consortia.</title>
        <authorList>
            <person name="Nelson W.C."/>
            <person name="Romine M.F."/>
            <person name="Lindemann S.R."/>
        </authorList>
    </citation>
    <scope>NUCLEOTIDE SEQUENCE [LARGE SCALE GENOMIC DNA]</scope>
    <source>
        <strain evidence="11">HL-109</strain>
    </source>
</reference>
<feature type="compositionally biased region" description="Basic and acidic residues" evidence="10">
    <location>
        <begin position="294"/>
        <end position="306"/>
    </location>
</feature>
<dbReference type="STRING" id="1653334.GA0071312_2260"/>
<evidence type="ECO:0000256" key="3">
    <source>
        <dbReference type="ARBA" id="ARBA00022723"/>
    </source>
</evidence>
<keyword evidence="6" id="KW-0411">Iron-sulfur</keyword>
<keyword evidence="7" id="KW-0520">NAD</keyword>
<keyword evidence="5" id="KW-0408">Iron</keyword>
<dbReference type="SUPFAM" id="SSF52833">
    <property type="entry name" value="Thioredoxin-like"/>
    <property type="match status" value="1"/>
</dbReference>
<evidence type="ECO:0000313" key="14">
    <source>
        <dbReference type="Proteomes" id="UP000182800"/>
    </source>
</evidence>
<dbReference type="EMBL" id="LJSX01000002">
    <property type="protein sequence ID" value="KPQ12421.1"/>
    <property type="molecule type" value="Genomic_DNA"/>
</dbReference>
<dbReference type="OrthoDB" id="9807941at2"/>
<feature type="compositionally biased region" description="Basic and acidic residues" evidence="10">
    <location>
        <begin position="226"/>
        <end position="246"/>
    </location>
</feature>
<evidence type="ECO:0000256" key="2">
    <source>
        <dbReference type="ARBA" id="ARBA00022714"/>
    </source>
</evidence>
<dbReference type="RefSeq" id="WP_074445044.1">
    <property type="nucleotide sequence ID" value="NZ_FMBM01000002.1"/>
</dbReference>
<organism evidence="11 13">
    <name type="scientific">Saliniramus fredricksonii</name>
    <dbReference type="NCBI Taxonomy" id="1653334"/>
    <lineage>
        <taxon>Bacteria</taxon>
        <taxon>Pseudomonadati</taxon>
        <taxon>Pseudomonadota</taxon>
        <taxon>Alphaproteobacteria</taxon>
        <taxon>Hyphomicrobiales</taxon>
        <taxon>Salinarimonadaceae</taxon>
        <taxon>Saliniramus</taxon>
    </lineage>
</organism>
<name>A0A0P7XXS6_9HYPH</name>
<dbReference type="InterPro" id="IPR042128">
    <property type="entry name" value="NuoE_dom"/>
</dbReference>
<dbReference type="GO" id="GO:0098796">
    <property type="term" value="C:membrane protein complex"/>
    <property type="evidence" value="ECO:0007669"/>
    <property type="project" value="UniProtKB-ARBA"/>
</dbReference>
<dbReference type="GO" id="GO:0022890">
    <property type="term" value="F:inorganic cation transmembrane transporter activity"/>
    <property type="evidence" value="ECO:0007669"/>
    <property type="project" value="UniProtKB-ARBA"/>
</dbReference>
<dbReference type="GO" id="GO:0003954">
    <property type="term" value="F:NADH dehydrogenase activity"/>
    <property type="evidence" value="ECO:0007669"/>
    <property type="project" value="TreeGrafter"/>
</dbReference>
<evidence type="ECO:0000256" key="9">
    <source>
        <dbReference type="ARBA" id="ARBA00047712"/>
    </source>
</evidence>
<dbReference type="Gene3D" id="1.10.10.1590">
    <property type="entry name" value="NADH-quinone oxidoreductase subunit E"/>
    <property type="match status" value="1"/>
</dbReference>
<dbReference type="CDD" id="cd03064">
    <property type="entry name" value="TRX_Fd_NuoE"/>
    <property type="match status" value="1"/>
</dbReference>
<comment type="cofactor">
    <cofactor evidence="8">
        <name>[2Fe-2S] cluster</name>
        <dbReference type="ChEBI" id="CHEBI:190135"/>
    </cofactor>
</comment>
<accession>A0A0P7XXS6</accession>
<gene>
    <name evidence="11" type="primary">nuoE</name>
    <name evidence="12" type="ORF">GA0071312_2260</name>
    <name evidence="11" type="ORF">HLUCCO17_02315</name>
</gene>
<dbReference type="GO" id="GO:0031967">
    <property type="term" value="C:organelle envelope"/>
    <property type="evidence" value="ECO:0007669"/>
    <property type="project" value="UniProtKB-ARBA"/>
</dbReference>
<feature type="region of interest" description="Disordered" evidence="10">
    <location>
        <begin position="294"/>
        <end position="331"/>
    </location>
</feature>
<protein>
    <submittedName>
        <fullName evidence="12">NADH dehydrogenase subunit E</fullName>
    </submittedName>
    <submittedName>
        <fullName evidence="11">NADH-quinone oxidoreductase subunit NuoE</fullName>
    </submittedName>
</protein>
<evidence type="ECO:0000313" key="13">
    <source>
        <dbReference type="Proteomes" id="UP000050497"/>
    </source>
</evidence>
<dbReference type="Gene3D" id="3.40.30.10">
    <property type="entry name" value="Glutaredoxin"/>
    <property type="match status" value="1"/>
</dbReference>
<evidence type="ECO:0000256" key="8">
    <source>
        <dbReference type="ARBA" id="ARBA00034078"/>
    </source>
</evidence>
<dbReference type="NCBIfam" id="TIGR01958">
    <property type="entry name" value="nuoE_fam"/>
    <property type="match status" value="1"/>
</dbReference>
<keyword evidence="4" id="KW-1278">Translocase</keyword>
<feature type="compositionally biased region" description="Basic and acidic residues" evidence="10">
    <location>
        <begin position="253"/>
        <end position="265"/>
    </location>
</feature>
<evidence type="ECO:0000256" key="10">
    <source>
        <dbReference type="SAM" id="MobiDB-lite"/>
    </source>
</evidence>
<dbReference type="PROSITE" id="PS01099">
    <property type="entry name" value="COMPLEX1_24K"/>
    <property type="match status" value="1"/>
</dbReference>
<dbReference type="GO" id="GO:0031090">
    <property type="term" value="C:organelle membrane"/>
    <property type="evidence" value="ECO:0007669"/>
    <property type="project" value="UniProtKB-ARBA"/>
</dbReference>
<dbReference type="FunFam" id="1.10.10.1590:FF:000001">
    <property type="entry name" value="NADH-quinone oxidoreductase subunit E"/>
    <property type="match status" value="1"/>
</dbReference>
<evidence type="ECO:0000256" key="5">
    <source>
        <dbReference type="ARBA" id="ARBA00023004"/>
    </source>
</evidence>
<dbReference type="FunFam" id="3.40.30.10:FF:000022">
    <property type="entry name" value="NADH dehydrogenase flavoprotein 2, mitochondrial"/>
    <property type="match status" value="1"/>
</dbReference>
<proteinExistence type="inferred from homology"/>
<reference evidence="12 14" key="2">
    <citation type="submission" date="2016-08" db="EMBL/GenBank/DDBJ databases">
        <authorList>
            <person name="Varghese N."/>
            <person name="Submissions Spin"/>
        </authorList>
    </citation>
    <scope>NUCLEOTIDE SEQUENCE [LARGE SCALE GENOMIC DNA]</scope>
    <source>
        <strain evidence="12 14">HL-109</strain>
    </source>
</reference>
<keyword evidence="14" id="KW-1185">Reference proteome</keyword>